<gene>
    <name evidence="17" type="ORF">KDW_53400</name>
</gene>
<evidence type="ECO:0000256" key="6">
    <source>
        <dbReference type="ARBA" id="ARBA00022692"/>
    </source>
</evidence>
<protein>
    <recommendedName>
        <fullName evidence="3">histidine kinase</fullName>
        <ecNumber evidence="3">2.7.13.3</ecNumber>
    </recommendedName>
</protein>
<dbReference type="PROSITE" id="PS50109">
    <property type="entry name" value="HIS_KIN"/>
    <property type="match status" value="1"/>
</dbReference>
<dbReference type="GO" id="GO:0007234">
    <property type="term" value="P:osmosensory signaling via phosphorelay pathway"/>
    <property type="evidence" value="ECO:0007669"/>
    <property type="project" value="TreeGrafter"/>
</dbReference>
<keyword evidence="11" id="KW-0902">Two-component regulatory system</keyword>
<dbReference type="EC" id="2.7.13.3" evidence="3"/>
<accession>A0A5J4KNB3</accession>
<evidence type="ECO:0000259" key="16">
    <source>
        <dbReference type="PROSITE" id="PS50113"/>
    </source>
</evidence>
<dbReference type="Gene3D" id="1.10.287.130">
    <property type="match status" value="1"/>
</dbReference>
<name>A0A5J4KNB3_9CHLR</name>
<keyword evidence="7" id="KW-0547">Nucleotide-binding</keyword>
<keyword evidence="6" id="KW-0812">Transmembrane</keyword>
<keyword evidence="12" id="KW-0472">Membrane</keyword>
<comment type="subcellular location">
    <subcellularLocation>
        <location evidence="2">Membrane</location>
        <topology evidence="2">Multi-pass membrane protein</topology>
    </subcellularLocation>
</comment>
<dbReference type="Proteomes" id="UP000326912">
    <property type="component" value="Unassembled WGS sequence"/>
</dbReference>
<evidence type="ECO:0000256" key="1">
    <source>
        <dbReference type="ARBA" id="ARBA00000085"/>
    </source>
</evidence>
<dbReference type="InterPro" id="IPR036890">
    <property type="entry name" value="HATPase_C_sf"/>
</dbReference>
<dbReference type="SUPFAM" id="SSF55874">
    <property type="entry name" value="ATPase domain of HSP90 chaperone/DNA topoisomerase II/histidine kinase"/>
    <property type="match status" value="1"/>
</dbReference>
<dbReference type="PRINTS" id="PR00344">
    <property type="entry name" value="BCTRLSENSOR"/>
</dbReference>
<dbReference type="SUPFAM" id="SSF55781">
    <property type="entry name" value="GAF domain-like"/>
    <property type="match status" value="1"/>
</dbReference>
<dbReference type="Pfam" id="PF08448">
    <property type="entry name" value="PAS_4"/>
    <property type="match status" value="2"/>
</dbReference>
<dbReference type="InterPro" id="IPR036097">
    <property type="entry name" value="HisK_dim/P_sf"/>
</dbReference>
<dbReference type="InterPro" id="IPR001610">
    <property type="entry name" value="PAC"/>
</dbReference>
<dbReference type="InterPro" id="IPR035965">
    <property type="entry name" value="PAS-like_dom_sf"/>
</dbReference>
<evidence type="ECO:0000256" key="12">
    <source>
        <dbReference type="ARBA" id="ARBA00023136"/>
    </source>
</evidence>
<dbReference type="CDD" id="cd00082">
    <property type="entry name" value="HisKA"/>
    <property type="match status" value="1"/>
</dbReference>
<dbReference type="Pfam" id="PF13185">
    <property type="entry name" value="GAF_2"/>
    <property type="match status" value="1"/>
</dbReference>
<evidence type="ECO:0000256" key="10">
    <source>
        <dbReference type="ARBA" id="ARBA00022989"/>
    </source>
</evidence>
<feature type="domain" description="Histidine kinase" evidence="14">
    <location>
        <begin position="478"/>
        <end position="702"/>
    </location>
</feature>
<dbReference type="FunFam" id="3.30.565.10:FF:000006">
    <property type="entry name" value="Sensor histidine kinase WalK"/>
    <property type="match status" value="1"/>
</dbReference>
<dbReference type="SMART" id="SM00091">
    <property type="entry name" value="PAS"/>
    <property type="match status" value="2"/>
</dbReference>
<dbReference type="PROSITE" id="PS50112">
    <property type="entry name" value="PAS"/>
    <property type="match status" value="1"/>
</dbReference>
<dbReference type="InterPro" id="IPR005467">
    <property type="entry name" value="His_kinase_dom"/>
</dbReference>
<evidence type="ECO:0000256" key="5">
    <source>
        <dbReference type="ARBA" id="ARBA00022679"/>
    </source>
</evidence>
<dbReference type="AlphaFoldDB" id="A0A5J4KNB3"/>
<dbReference type="GO" id="GO:0005524">
    <property type="term" value="F:ATP binding"/>
    <property type="evidence" value="ECO:0007669"/>
    <property type="project" value="UniProtKB-KW"/>
</dbReference>
<dbReference type="Gene3D" id="3.30.450.40">
    <property type="match status" value="1"/>
</dbReference>
<dbReference type="Pfam" id="PF02518">
    <property type="entry name" value="HATPase_c"/>
    <property type="match status" value="1"/>
</dbReference>
<evidence type="ECO:0000313" key="17">
    <source>
        <dbReference type="EMBL" id="GER91178.1"/>
    </source>
</evidence>
<dbReference type="SMART" id="SM00387">
    <property type="entry name" value="HATPase_c"/>
    <property type="match status" value="1"/>
</dbReference>
<evidence type="ECO:0000256" key="13">
    <source>
        <dbReference type="SAM" id="Coils"/>
    </source>
</evidence>
<evidence type="ECO:0000256" key="8">
    <source>
        <dbReference type="ARBA" id="ARBA00022777"/>
    </source>
</evidence>
<feature type="domain" description="PAC" evidence="16">
    <location>
        <begin position="103"/>
        <end position="155"/>
    </location>
</feature>
<keyword evidence="18" id="KW-1185">Reference proteome</keyword>
<dbReference type="Gene3D" id="3.30.565.10">
    <property type="entry name" value="Histidine kinase-like ATPase, C-terminal domain"/>
    <property type="match status" value="1"/>
</dbReference>
<dbReference type="InterPro" id="IPR050351">
    <property type="entry name" value="BphY/WalK/GraS-like"/>
</dbReference>
<dbReference type="SMART" id="SM00065">
    <property type="entry name" value="GAF"/>
    <property type="match status" value="1"/>
</dbReference>
<dbReference type="InterPro" id="IPR013656">
    <property type="entry name" value="PAS_4"/>
</dbReference>
<dbReference type="GO" id="GO:0000156">
    <property type="term" value="F:phosphorelay response regulator activity"/>
    <property type="evidence" value="ECO:0007669"/>
    <property type="project" value="TreeGrafter"/>
</dbReference>
<evidence type="ECO:0000256" key="4">
    <source>
        <dbReference type="ARBA" id="ARBA00022553"/>
    </source>
</evidence>
<evidence type="ECO:0000259" key="15">
    <source>
        <dbReference type="PROSITE" id="PS50112"/>
    </source>
</evidence>
<keyword evidence="8" id="KW-0418">Kinase</keyword>
<evidence type="ECO:0000256" key="7">
    <source>
        <dbReference type="ARBA" id="ARBA00022741"/>
    </source>
</evidence>
<dbReference type="CDD" id="cd00130">
    <property type="entry name" value="PAS"/>
    <property type="match status" value="1"/>
</dbReference>
<evidence type="ECO:0000256" key="2">
    <source>
        <dbReference type="ARBA" id="ARBA00004141"/>
    </source>
</evidence>
<dbReference type="InterPro" id="IPR003594">
    <property type="entry name" value="HATPase_dom"/>
</dbReference>
<dbReference type="EMBL" id="BKZW01000003">
    <property type="protein sequence ID" value="GER91178.1"/>
    <property type="molecule type" value="Genomic_DNA"/>
</dbReference>
<dbReference type="GO" id="GO:0000155">
    <property type="term" value="F:phosphorelay sensor kinase activity"/>
    <property type="evidence" value="ECO:0007669"/>
    <property type="project" value="InterPro"/>
</dbReference>
<keyword evidence="9" id="KW-0067">ATP-binding</keyword>
<evidence type="ECO:0000256" key="11">
    <source>
        <dbReference type="ARBA" id="ARBA00023012"/>
    </source>
</evidence>
<organism evidence="17 18">
    <name type="scientific">Dictyobacter vulcani</name>
    <dbReference type="NCBI Taxonomy" id="2607529"/>
    <lineage>
        <taxon>Bacteria</taxon>
        <taxon>Bacillati</taxon>
        <taxon>Chloroflexota</taxon>
        <taxon>Ktedonobacteria</taxon>
        <taxon>Ktedonobacterales</taxon>
        <taxon>Dictyobacteraceae</taxon>
        <taxon>Dictyobacter</taxon>
    </lineage>
</organism>
<sequence>MSLSPYEKSASAQHISDEQELLALPPRTLQPELRRQIIEQSSDCIKLLDLNGHLLYMNRGGQQVMEIDDFSTCYSADWLSFWSGANLKLASNALATARNGGTATFEGEALTAKGTPKWWEVTVTPVLDAQDRLSHLLSISRDITERKRSQIALAEQARLGRLSLAISTALTQGTTLHAMLNGCTQALFKHLDAAFARIWILNEEQDILELQASSGLYTHLDGGHARIPMGAFKIGRIAQQREPILTNNVLEDEHIHEKEWAAREGMVAFAGYPLLIADRLIGVMALFARHPLSPSTLEAMATVANSIAVGIDRHQGEQARLHLLQMEQQARQAAEHAQQRVTTILESIGDAFFALDLHWNFTYLNAQSEILLQRQQSDLLGKSIWDEFPQAIGSLFYEQYHLAVNQQVSVSFEEFFAPLNCWFEVRAYPSSEGLSVYYHDINERKEIERERERLLELEQQKHNEAEVTIAVRNTFLSSVSHDLKTPLAAIKANLQLVQRRMRREPSENSNWITERLGAMERALTKMTGMIDDLLALSQLRASQPVVDGFMPLDLVPLLQAVVTEQQATTRRHNLLLTIDSKSLPISGNATRLDRMVTNLLGNAIKYSPDGGDISIEVTREQHDEQTWARIVLADQGIGIPAADLSHIFTPFQRASNVTDHIQGTGIGLASVAQVIEQHQGTIMVTSQEGQGSQFTILLPLLLEEQG</sequence>
<dbReference type="SUPFAM" id="SSF55785">
    <property type="entry name" value="PYP-like sensor domain (PAS domain)"/>
    <property type="match status" value="2"/>
</dbReference>
<evidence type="ECO:0000256" key="3">
    <source>
        <dbReference type="ARBA" id="ARBA00012438"/>
    </source>
</evidence>
<keyword evidence="4" id="KW-0597">Phosphoprotein</keyword>
<keyword evidence="5" id="KW-0808">Transferase</keyword>
<evidence type="ECO:0000259" key="14">
    <source>
        <dbReference type="PROSITE" id="PS50109"/>
    </source>
</evidence>
<dbReference type="PROSITE" id="PS50113">
    <property type="entry name" value="PAC"/>
    <property type="match status" value="1"/>
</dbReference>
<feature type="coiled-coil region" evidence="13">
    <location>
        <begin position="440"/>
        <end position="467"/>
    </location>
</feature>
<dbReference type="CDD" id="cd00075">
    <property type="entry name" value="HATPase"/>
    <property type="match status" value="1"/>
</dbReference>
<dbReference type="SMART" id="SM00388">
    <property type="entry name" value="HisKA"/>
    <property type="match status" value="1"/>
</dbReference>
<comment type="catalytic activity">
    <reaction evidence="1">
        <text>ATP + protein L-histidine = ADP + protein N-phospho-L-histidine.</text>
        <dbReference type="EC" id="2.7.13.3"/>
    </reaction>
</comment>
<dbReference type="InterPro" id="IPR000700">
    <property type="entry name" value="PAS-assoc_C"/>
</dbReference>
<feature type="domain" description="PAS" evidence="15">
    <location>
        <begin position="337"/>
        <end position="415"/>
    </location>
</feature>
<dbReference type="InterPro" id="IPR029016">
    <property type="entry name" value="GAF-like_dom_sf"/>
</dbReference>
<proteinExistence type="predicted"/>
<comment type="caution">
    <text evidence="17">The sequence shown here is derived from an EMBL/GenBank/DDBJ whole genome shotgun (WGS) entry which is preliminary data.</text>
</comment>
<evidence type="ECO:0000256" key="9">
    <source>
        <dbReference type="ARBA" id="ARBA00022840"/>
    </source>
</evidence>
<dbReference type="Pfam" id="PF00512">
    <property type="entry name" value="HisKA"/>
    <property type="match status" value="1"/>
</dbReference>
<reference evidence="17 18" key="1">
    <citation type="submission" date="2019-10" db="EMBL/GenBank/DDBJ databases">
        <title>Dictyobacter vulcani sp. nov., within the class Ktedonobacteria, isolated from soil of volcanic Mt. Zao.</title>
        <authorList>
            <person name="Zheng Y."/>
            <person name="Wang C.M."/>
            <person name="Sakai Y."/>
            <person name="Abe K."/>
            <person name="Yokota A."/>
            <person name="Yabe S."/>
        </authorList>
    </citation>
    <scope>NUCLEOTIDE SEQUENCE [LARGE SCALE GENOMIC DNA]</scope>
    <source>
        <strain evidence="17 18">W12</strain>
    </source>
</reference>
<dbReference type="SUPFAM" id="SSF47384">
    <property type="entry name" value="Homodimeric domain of signal transducing histidine kinase"/>
    <property type="match status" value="1"/>
</dbReference>
<dbReference type="InterPro" id="IPR003018">
    <property type="entry name" value="GAF"/>
</dbReference>
<dbReference type="InterPro" id="IPR003661">
    <property type="entry name" value="HisK_dim/P_dom"/>
</dbReference>
<dbReference type="Gene3D" id="3.30.450.20">
    <property type="entry name" value="PAS domain"/>
    <property type="match status" value="2"/>
</dbReference>
<dbReference type="InterPro" id="IPR000014">
    <property type="entry name" value="PAS"/>
</dbReference>
<dbReference type="RefSeq" id="WP_151758848.1">
    <property type="nucleotide sequence ID" value="NZ_BKZW01000003.1"/>
</dbReference>
<dbReference type="InterPro" id="IPR004358">
    <property type="entry name" value="Sig_transdc_His_kin-like_C"/>
</dbReference>
<dbReference type="SMART" id="SM00086">
    <property type="entry name" value="PAC"/>
    <property type="match status" value="1"/>
</dbReference>
<keyword evidence="10" id="KW-1133">Transmembrane helix</keyword>
<evidence type="ECO:0000313" key="18">
    <source>
        <dbReference type="Proteomes" id="UP000326912"/>
    </source>
</evidence>
<keyword evidence="13" id="KW-0175">Coiled coil</keyword>
<dbReference type="GO" id="GO:0030295">
    <property type="term" value="F:protein kinase activator activity"/>
    <property type="evidence" value="ECO:0007669"/>
    <property type="project" value="TreeGrafter"/>
</dbReference>
<dbReference type="PANTHER" id="PTHR42878">
    <property type="entry name" value="TWO-COMPONENT HISTIDINE KINASE"/>
    <property type="match status" value="1"/>
</dbReference>
<dbReference type="PANTHER" id="PTHR42878:SF7">
    <property type="entry name" value="SENSOR HISTIDINE KINASE GLRK"/>
    <property type="match status" value="1"/>
</dbReference>
<dbReference type="GO" id="GO:0016020">
    <property type="term" value="C:membrane"/>
    <property type="evidence" value="ECO:0007669"/>
    <property type="project" value="UniProtKB-SubCell"/>
</dbReference>